<feature type="transmembrane region" description="Helical" evidence="1">
    <location>
        <begin position="223"/>
        <end position="241"/>
    </location>
</feature>
<proteinExistence type="predicted"/>
<dbReference type="NCBIfam" id="NF038305">
    <property type="entry name" value="HpsJ_fam"/>
    <property type="match status" value="1"/>
</dbReference>
<keyword evidence="1" id="KW-0812">Transmembrane</keyword>
<dbReference type="OrthoDB" id="532366at2"/>
<evidence type="ECO:0000313" key="2">
    <source>
        <dbReference type="EMBL" id="EDX71176.1"/>
    </source>
</evidence>
<organism evidence="2 3">
    <name type="scientific">Coleofasciculus chthonoplastes PCC 7420</name>
    <dbReference type="NCBI Taxonomy" id="118168"/>
    <lineage>
        <taxon>Bacteria</taxon>
        <taxon>Bacillati</taxon>
        <taxon>Cyanobacteriota</taxon>
        <taxon>Cyanophyceae</taxon>
        <taxon>Coleofasciculales</taxon>
        <taxon>Coleofasciculaceae</taxon>
        <taxon>Coleofasciculus</taxon>
    </lineage>
</organism>
<evidence type="ECO:0000256" key="1">
    <source>
        <dbReference type="SAM" id="Phobius"/>
    </source>
</evidence>
<dbReference type="HOGENOM" id="CLU_082413_0_0_3"/>
<keyword evidence="1" id="KW-1133">Transmembrane helix</keyword>
<dbReference type="RefSeq" id="WP_006105908.1">
    <property type="nucleotide sequence ID" value="NZ_DS989875.1"/>
</dbReference>
<reference evidence="2 3" key="1">
    <citation type="submission" date="2008-07" db="EMBL/GenBank/DDBJ databases">
        <authorList>
            <person name="Tandeau de Marsac N."/>
            <person name="Ferriera S."/>
            <person name="Johnson J."/>
            <person name="Kravitz S."/>
            <person name="Beeson K."/>
            <person name="Sutton G."/>
            <person name="Rogers Y.-H."/>
            <person name="Friedman R."/>
            <person name="Frazier M."/>
            <person name="Venter J.C."/>
        </authorList>
    </citation>
    <scope>NUCLEOTIDE SEQUENCE [LARGE SCALE GENOMIC DNA]</scope>
    <source>
        <strain evidence="2 3">PCC 7420</strain>
    </source>
</reference>
<name>B4W3N9_9CYAN</name>
<sequence length="248" mass="28334">MTQSEEKDKFVPAIDQLWKFSAGLSKSIAVARWIGYGLLVLAFFDVVEIFVPPVLMNPAWEFQTIGQLVERVPVPLLGLALVFLGERDQRTRWEPLILNILSWLALLVGVLYFLLVPLGIVDTIRLDTRNTDDITRQVEQRQEQIQQVREALGQATTVEQMQFLISQLDSQGRTPQIQGTEQLAEVKEQLSTFLEQGETRMQEDAQSQKKSRRLRLLENSVKWNLGALVSGALFVSIWRLTGWARRSE</sequence>
<protein>
    <submittedName>
        <fullName evidence="2">Uncharacterized protein</fullName>
    </submittedName>
</protein>
<dbReference type="STRING" id="118168.MC7420_2737"/>
<keyword evidence="1" id="KW-0472">Membrane</keyword>
<dbReference type="AlphaFoldDB" id="B4W3N9"/>
<dbReference type="eggNOG" id="COG1704">
    <property type="taxonomic scope" value="Bacteria"/>
</dbReference>
<gene>
    <name evidence="2" type="ORF">MC7420_2737</name>
</gene>
<evidence type="ECO:0000313" key="3">
    <source>
        <dbReference type="Proteomes" id="UP000003835"/>
    </source>
</evidence>
<keyword evidence="3" id="KW-1185">Reference proteome</keyword>
<feature type="transmembrane region" description="Helical" evidence="1">
    <location>
        <begin position="33"/>
        <end position="56"/>
    </location>
</feature>
<dbReference type="EMBL" id="DS989875">
    <property type="protein sequence ID" value="EDX71176.1"/>
    <property type="molecule type" value="Genomic_DNA"/>
</dbReference>
<accession>B4W3N9</accession>
<dbReference type="Proteomes" id="UP000003835">
    <property type="component" value="Unassembled WGS sequence"/>
</dbReference>
<dbReference type="InterPro" id="IPR047709">
    <property type="entry name" value="HpsJ-like"/>
</dbReference>
<feature type="transmembrane region" description="Helical" evidence="1">
    <location>
        <begin position="96"/>
        <end position="120"/>
    </location>
</feature>